<keyword evidence="2" id="KW-1185">Reference proteome</keyword>
<comment type="caution">
    <text evidence="1">The sequence shown here is derived from an EMBL/GenBank/DDBJ whole genome shotgun (WGS) entry which is preliminary data.</text>
</comment>
<dbReference type="Proteomes" id="UP001062846">
    <property type="component" value="Chromosome 11"/>
</dbReference>
<reference evidence="1" key="1">
    <citation type="submission" date="2022-02" db="EMBL/GenBank/DDBJ databases">
        <title>Plant Genome Project.</title>
        <authorList>
            <person name="Zhang R.-G."/>
        </authorList>
    </citation>
    <scope>NUCLEOTIDE SEQUENCE</scope>
    <source>
        <strain evidence="1">AT1</strain>
    </source>
</reference>
<proteinExistence type="predicted"/>
<evidence type="ECO:0000313" key="1">
    <source>
        <dbReference type="EMBL" id="KAI8530539.1"/>
    </source>
</evidence>
<protein>
    <submittedName>
        <fullName evidence="1">Uncharacterized protein</fullName>
    </submittedName>
</protein>
<sequence>MRNWGEVQDAFTTKFFPASQTKLLIDQIQSFKQRDGETYHKYWERYKDLLMSIPHHNFPFYLRVNYFYTGCSQESKQLLDTMGGGDFMGKTSEDAWDYYETLAEKTQSWQFADPEDRAMFNQGPSGSGKFSIMEHRAFETRLEEIARKLDKLELKSSQSQKVKVACQVEEVSVICKMVDEHPILQIFGATSPIVYHFILRLFSFYSDFVRKAIC</sequence>
<name>A0ACC0LQC3_RHOML</name>
<gene>
    <name evidence="1" type="ORF">RHMOL_Rhmol11G0067600</name>
</gene>
<dbReference type="EMBL" id="CM046398">
    <property type="protein sequence ID" value="KAI8530539.1"/>
    <property type="molecule type" value="Genomic_DNA"/>
</dbReference>
<organism evidence="1 2">
    <name type="scientific">Rhododendron molle</name>
    <name type="common">Chinese azalea</name>
    <name type="synonym">Azalea mollis</name>
    <dbReference type="NCBI Taxonomy" id="49168"/>
    <lineage>
        <taxon>Eukaryota</taxon>
        <taxon>Viridiplantae</taxon>
        <taxon>Streptophyta</taxon>
        <taxon>Embryophyta</taxon>
        <taxon>Tracheophyta</taxon>
        <taxon>Spermatophyta</taxon>
        <taxon>Magnoliopsida</taxon>
        <taxon>eudicotyledons</taxon>
        <taxon>Gunneridae</taxon>
        <taxon>Pentapetalae</taxon>
        <taxon>asterids</taxon>
        <taxon>Ericales</taxon>
        <taxon>Ericaceae</taxon>
        <taxon>Ericoideae</taxon>
        <taxon>Rhodoreae</taxon>
        <taxon>Rhododendron</taxon>
    </lineage>
</organism>
<accession>A0ACC0LQC3</accession>
<evidence type="ECO:0000313" key="2">
    <source>
        <dbReference type="Proteomes" id="UP001062846"/>
    </source>
</evidence>